<gene>
    <name evidence="1" type="ORF">ENP47_03335</name>
</gene>
<dbReference type="Gene3D" id="3.40.50.300">
    <property type="entry name" value="P-loop containing nucleotide triphosphate hydrolases"/>
    <property type="match status" value="2"/>
</dbReference>
<evidence type="ECO:0008006" key="2">
    <source>
        <dbReference type="Google" id="ProtNLM"/>
    </source>
</evidence>
<comment type="caution">
    <text evidence="1">The sequence shown here is derived from an EMBL/GenBank/DDBJ whole genome shotgun (WGS) entry which is preliminary data.</text>
</comment>
<name>A0A7C1K0Y8_THERO</name>
<accession>A0A7C1K0Y8</accession>
<evidence type="ECO:0000313" key="1">
    <source>
        <dbReference type="EMBL" id="HEF64625.1"/>
    </source>
</evidence>
<organism evidence="1">
    <name type="scientific">Thermomicrobium roseum</name>
    <dbReference type="NCBI Taxonomy" id="500"/>
    <lineage>
        <taxon>Bacteria</taxon>
        <taxon>Pseudomonadati</taxon>
        <taxon>Thermomicrobiota</taxon>
        <taxon>Thermomicrobia</taxon>
        <taxon>Thermomicrobiales</taxon>
        <taxon>Thermomicrobiaceae</taxon>
        <taxon>Thermomicrobium</taxon>
    </lineage>
</organism>
<sequence length="123" mass="13745">MRVVLVGPCGAGKSTIAAELARRGIDAVVVGQEHSIVRDLWRRPEPDLLVYLDASLETVRARRGHDWPEWLYRLEQERLAEARAHADLVLDTGLLTVDEVVARILAVLTERASRKKSDEGPRA</sequence>
<dbReference type="Pfam" id="PF13671">
    <property type="entry name" value="AAA_33"/>
    <property type="match status" value="1"/>
</dbReference>
<dbReference type="SUPFAM" id="SSF52540">
    <property type="entry name" value="P-loop containing nucleoside triphosphate hydrolases"/>
    <property type="match status" value="1"/>
</dbReference>
<reference evidence="1" key="1">
    <citation type="journal article" date="2020" name="mSystems">
        <title>Genome- and Community-Level Interaction Insights into Carbon Utilization and Element Cycling Functions of Hydrothermarchaeota in Hydrothermal Sediment.</title>
        <authorList>
            <person name="Zhou Z."/>
            <person name="Liu Y."/>
            <person name="Xu W."/>
            <person name="Pan J."/>
            <person name="Luo Z.H."/>
            <person name="Li M."/>
        </authorList>
    </citation>
    <scope>NUCLEOTIDE SEQUENCE [LARGE SCALE GENOMIC DNA]</scope>
    <source>
        <strain evidence="1">SpSt-222</strain>
    </source>
</reference>
<dbReference type="AlphaFoldDB" id="A0A7C1K0Y8"/>
<proteinExistence type="predicted"/>
<dbReference type="EMBL" id="DSJL01000007">
    <property type="protein sequence ID" value="HEF64625.1"/>
    <property type="molecule type" value="Genomic_DNA"/>
</dbReference>
<dbReference type="InterPro" id="IPR027417">
    <property type="entry name" value="P-loop_NTPase"/>
</dbReference>
<protein>
    <recommendedName>
        <fullName evidence="2">Shikimate kinase</fullName>
    </recommendedName>
</protein>